<name>A0A269XX19_9PROT</name>
<organism evidence="4 5">
    <name type="scientific">Acetobacter fabarum</name>
    <dbReference type="NCBI Taxonomy" id="483199"/>
    <lineage>
        <taxon>Bacteria</taxon>
        <taxon>Pseudomonadati</taxon>
        <taxon>Pseudomonadota</taxon>
        <taxon>Alphaproteobacteria</taxon>
        <taxon>Acetobacterales</taxon>
        <taxon>Acetobacteraceae</taxon>
        <taxon>Acetobacter</taxon>
    </lineage>
</organism>
<proteinExistence type="predicted"/>
<dbReference type="Proteomes" id="UP000216151">
    <property type="component" value="Unassembled WGS sequence"/>
</dbReference>
<dbReference type="Gene3D" id="2.30.300.10">
    <property type="entry name" value="Baseplate protein-like domain - beta roll fold"/>
    <property type="match status" value="1"/>
</dbReference>
<comment type="caution">
    <text evidence="4">The sequence shown here is derived from an EMBL/GenBank/DDBJ whole genome shotgun (WGS) entry which is preliminary data.</text>
</comment>
<dbReference type="SUPFAM" id="SSF69279">
    <property type="entry name" value="Phage tail proteins"/>
    <property type="match status" value="2"/>
</dbReference>
<evidence type="ECO:0000259" key="3">
    <source>
        <dbReference type="Pfam" id="PF22255"/>
    </source>
</evidence>
<dbReference type="OrthoDB" id="9016931at2"/>
<evidence type="ECO:0000259" key="1">
    <source>
        <dbReference type="Pfam" id="PF21683"/>
    </source>
</evidence>
<feature type="domain" description="Baseplate hub protein gp44-like N-terminal" evidence="1">
    <location>
        <begin position="18"/>
        <end position="103"/>
    </location>
</feature>
<accession>A0A269XX19</accession>
<dbReference type="InterPro" id="IPR049354">
    <property type="entry name" value="GpP-like_N"/>
</dbReference>
<dbReference type="Gene3D" id="3.55.50.10">
    <property type="entry name" value="Baseplate protein-like domains"/>
    <property type="match status" value="1"/>
</dbReference>
<dbReference type="InterPro" id="IPR053982">
    <property type="entry name" value="Gp44/GpP-like_C"/>
</dbReference>
<feature type="domain" description="Baseplate hub protein gp44/GpP-like second" evidence="3">
    <location>
        <begin position="105"/>
        <end position="193"/>
    </location>
</feature>
<dbReference type="Pfam" id="PF22255">
    <property type="entry name" value="Gp44-like_2nd"/>
    <property type="match status" value="1"/>
</dbReference>
<dbReference type="InterPro" id="IPR053981">
    <property type="entry name" value="Gp44/GpP-like_2nd"/>
</dbReference>
<dbReference type="Pfam" id="PF21929">
    <property type="entry name" value="GpP_4th"/>
    <property type="match status" value="1"/>
</dbReference>
<dbReference type="Gene3D" id="3.30.1920.10">
    <property type="entry name" value="Baseplate protein-like domains - 2 layer sandwich fold"/>
    <property type="match status" value="1"/>
</dbReference>
<dbReference type="RefSeq" id="WP_095349948.1">
    <property type="nucleotide sequence ID" value="NZ_NCXK01000011.1"/>
</dbReference>
<reference evidence="4 5" key="1">
    <citation type="submission" date="2017-04" db="EMBL/GenBank/DDBJ databases">
        <title>Kefir bacterial isolates.</title>
        <authorList>
            <person name="Kim Y."/>
            <person name="Blasche S."/>
            <person name="Patil K.R."/>
        </authorList>
    </citation>
    <scope>NUCLEOTIDE SEQUENCE [LARGE SCALE GENOMIC DNA]</scope>
    <source>
        <strain evidence="4 5">KR</strain>
    </source>
</reference>
<dbReference type="PIRSF" id="PIRSF004440">
    <property type="entry name" value="GpP"/>
    <property type="match status" value="1"/>
</dbReference>
<gene>
    <name evidence="4" type="ORF">B8X00_09150</name>
</gene>
<evidence type="ECO:0000313" key="5">
    <source>
        <dbReference type="Proteomes" id="UP000216151"/>
    </source>
</evidence>
<protein>
    <submittedName>
        <fullName evidence="4">Phage tail protein</fullName>
    </submittedName>
</protein>
<feature type="domain" description="Baseplate hub protein gp44/GpP-like C-terminal" evidence="2">
    <location>
        <begin position="276"/>
        <end position="359"/>
    </location>
</feature>
<dbReference type="Pfam" id="PF21683">
    <property type="entry name" value="GpP-like_1st"/>
    <property type="match status" value="1"/>
</dbReference>
<evidence type="ECO:0000313" key="4">
    <source>
        <dbReference type="EMBL" id="PAK77834.1"/>
    </source>
</evidence>
<dbReference type="InterPro" id="IPR026276">
    <property type="entry name" value="Baseplate_GpP"/>
</dbReference>
<dbReference type="AlphaFoldDB" id="A0A269XX19"/>
<dbReference type="EMBL" id="NCXK01000011">
    <property type="protein sequence ID" value="PAK77834.1"/>
    <property type="molecule type" value="Genomic_DNA"/>
</dbReference>
<sequence>MSNLSSLVGGSVPDINTDVTLTIGNVAWQGWQDIRISRGCERMPADFEISVTEKYLSPNQIDIRPGQPCTLAIGSVPVISGYVDVYNASIGPDEHSVRIMGRSRCSDIVDAHAVVPNGQLGNCDIVRLATELCKPFGVKVVTQNLTLPPDPKDRVIQWFNVNLGETPYNLIEVCARYMAVLVYDNADGNLVLASVGTASHASGFAEGVNVIGADVSFRMDERYSEYSPHLFSIQSFNDFDNPNQGNSFPSIYDLGVPRYRPFYVISEQFDYSGYLAERRALWEMQRRRGRSQSVRIVCDSWHDSAGQLWAPNMLAPLHLPSLKLPNKKWLITGVTFFKDDRMGTRAELEMMPPEAMSVEPAAQQPFDWQVAENQANGTEY</sequence>
<evidence type="ECO:0000259" key="2">
    <source>
        <dbReference type="Pfam" id="PF21929"/>
    </source>
</evidence>
<keyword evidence="5" id="KW-1185">Reference proteome</keyword>
<dbReference type="InterPro" id="IPR023399">
    <property type="entry name" value="Baseplate-like_2-layer_sand"/>
</dbReference>